<evidence type="ECO:0000313" key="4">
    <source>
        <dbReference type="Proteomes" id="UP000245466"/>
    </source>
</evidence>
<proteinExistence type="predicted"/>
<evidence type="ECO:0000256" key="1">
    <source>
        <dbReference type="SAM" id="MobiDB-lite"/>
    </source>
</evidence>
<dbReference type="AlphaFoldDB" id="A0A2U1AZB6"/>
<comment type="caution">
    <text evidence="3">The sequence shown here is derived from an EMBL/GenBank/DDBJ whole genome shotgun (WGS) entry which is preliminary data.</text>
</comment>
<evidence type="ECO:0000313" key="3">
    <source>
        <dbReference type="EMBL" id="PVY41681.1"/>
    </source>
</evidence>
<accession>A0A2U1AZB6</accession>
<feature type="chain" id="PRO_5015781946" description="Outer membrane beta-barrel porin/alpha-amylase" evidence="2">
    <location>
        <begin position="29"/>
        <end position="308"/>
    </location>
</feature>
<keyword evidence="4" id="KW-1185">Reference proteome</keyword>
<keyword evidence="2" id="KW-0732">Signal</keyword>
<gene>
    <name evidence="3" type="ORF">C8E01_10452</name>
</gene>
<protein>
    <recommendedName>
        <fullName evidence="5">Outer membrane beta-barrel porin/alpha-amylase</fullName>
    </recommendedName>
</protein>
<evidence type="ECO:0000256" key="2">
    <source>
        <dbReference type="SAM" id="SignalP"/>
    </source>
</evidence>
<feature type="signal peptide" evidence="2">
    <location>
        <begin position="1"/>
        <end position="28"/>
    </location>
</feature>
<dbReference type="EMBL" id="QEKI01000004">
    <property type="protein sequence ID" value="PVY41681.1"/>
    <property type="molecule type" value="Genomic_DNA"/>
</dbReference>
<dbReference type="Proteomes" id="UP000245466">
    <property type="component" value="Unassembled WGS sequence"/>
</dbReference>
<feature type="region of interest" description="Disordered" evidence="1">
    <location>
        <begin position="225"/>
        <end position="251"/>
    </location>
</feature>
<feature type="compositionally biased region" description="Gly residues" evidence="1">
    <location>
        <begin position="228"/>
        <end position="243"/>
    </location>
</feature>
<sequence length="308" mass="33140">MLQRIVFPVRALCLSPLALLFISFATWAKPVASGLAISDTTAATADSAVVQKNKLVLTATLGNRMSFLGRTSAAKTPFVFTDLTYKTKQGLWLAAATYQVFGSGSTIDQAELAAGVDFTVAKKVTNSLNYTKFFFASDSVLVNASTSNMLSASSSLDWQYVYSSLTYGYIFGQSNDHLLILSNSRCMPLTALLPSIKGLYIEPKVSIAAGTQHFATTYSQTVNNPVKGGAGPGKKPPIGGGGTTTKTTTTTSSTGLQIMNYEFNLALLYLRGRFTFEPYARYAVPVNLLPDDTSKASPFFGSHLYYTF</sequence>
<reference evidence="3 4" key="1">
    <citation type="submission" date="2018-04" db="EMBL/GenBank/DDBJ databases">
        <title>Genomic Encyclopedia of Type Strains, Phase IV (KMG-IV): sequencing the most valuable type-strain genomes for metagenomic binning, comparative biology and taxonomic classification.</title>
        <authorList>
            <person name="Goeker M."/>
        </authorList>
    </citation>
    <scope>NUCLEOTIDE SEQUENCE [LARGE SCALE GENOMIC DNA]</scope>
    <source>
        <strain evidence="3 4">DSM 100231</strain>
    </source>
</reference>
<name>A0A2U1AZB6_9BACT</name>
<evidence type="ECO:0008006" key="5">
    <source>
        <dbReference type="Google" id="ProtNLM"/>
    </source>
</evidence>
<organism evidence="3 4">
    <name type="scientific">Pontibacter virosus</name>
    <dbReference type="NCBI Taxonomy" id="1765052"/>
    <lineage>
        <taxon>Bacteria</taxon>
        <taxon>Pseudomonadati</taxon>
        <taxon>Bacteroidota</taxon>
        <taxon>Cytophagia</taxon>
        <taxon>Cytophagales</taxon>
        <taxon>Hymenobacteraceae</taxon>
        <taxon>Pontibacter</taxon>
    </lineage>
</organism>